<feature type="region of interest" description="Disordered" evidence="4">
    <location>
        <begin position="124"/>
        <end position="156"/>
    </location>
</feature>
<dbReference type="Pfam" id="PF13801">
    <property type="entry name" value="Metal_resist"/>
    <property type="match status" value="1"/>
</dbReference>
<dbReference type="AlphaFoldDB" id="A0A2N7TRJ2"/>
<evidence type="ECO:0000256" key="3">
    <source>
        <dbReference type="ARBA" id="ARBA00045001"/>
    </source>
</evidence>
<keyword evidence="7" id="KW-1185">Reference proteome</keyword>
<feature type="chain" id="PRO_5014860211" description="Signaling pathway modulator ZraP" evidence="5">
    <location>
        <begin position="23"/>
        <end position="156"/>
    </location>
</feature>
<dbReference type="OrthoDB" id="6366714at2"/>
<protein>
    <recommendedName>
        <fullName evidence="2">Signaling pathway modulator ZraP</fullName>
    </recommendedName>
    <alternativeName>
        <fullName evidence="3">Zinc resistance-associated protein</fullName>
    </alternativeName>
</protein>
<reference evidence="6 7" key="1">
    <citation type="submission" date="2018-01" db="EMBL/GenBank/DDBJ databases">
        <title>Halomonas endophytica sp. nov., isolated from storage liquid in the stems of Populus euphratica.</title>
        <authorList>
            <person name="Chen C."/>
        </authorList>
    </citation>
    <scope>NUCLEOTIDE SEQUENCE [LARGE SCALE GENOMIC DNA]</scope>
    <source>
        <strain evidence="6 7">DSM 26881</strain>
    </source>
</reference>
<proteinExistence type="inferred from homology"/>
<feature type="signal peptide" evidence="5">
    <location>
        <begin position="1"/>
        <end position="22"/>
    </location>
</feature>
<comment type="similarity">
    <text evidence="1">Belongs to the ZraP family.</text>
</comment>
<keyword evidence="5" id="KW-0732">Signal</keyword>
<name>A0A2N7TRJ2_9GAMM</name>
<evidence type="ECO:0000256" key="1">
    <source>
        <dbReference type="ARBA" id="ARBA00044945"/>
    </source>
</evidence>
<evidence type="ECO:0000256" key="5">
    <source>
        <dbReference type="SAM" id="SignalP"/>
    </source>
</evidence>
<feature type="compositionally biased region" description="Low complexity" evidence="4">
    <location>
        <begin position="134"/>
        <end position="156"/>
    </location>
</feature>
<comment type="caution">
    <text evidence="6">The sequence shown here is derived from an EMBL/GenBank/DDBJ whole genome shotgun (WGS) entry which is preliminary data.</text>
</comment>
<dbReference type="Proteomes" id="UP000235346">
    <property type="component" value="Unassembled WGS sequence"/>
</dbReference>
<dbReference type="EMBL" id="PNRE01000025">
    <property type="protein sequence ID" value="PMR70809.1"/>
    <property type="molecule type" value="Genomic_DNA"/>
</dbReference>
<sequence>MTVLKSLAVSTLTLALAAPALAQQMAPGQGQAPSAEDQVSQLDELVDLDDNQQQELVTLLNDSQSRIQSLEGEAQQVQMQLQESVGPEFDETAIRQDAERLGQLTGDMTAESVLMQARVEATLTQEQRDELQRQMEAQQEQMRQMQEQMQQQQQPQ</sequence>
<dbReference type="Gene3D" id="1.20.120.1490">
    <property type="match status" value="1"/>
</dbReference>
<evidence type="ECO:0000256" key="4">
    <source>
        <dbReference type="SAM" id="MobiDB-lite"/>
    </source>
</evidence>
<evidence type="ECO:0000313" key="6">
    <source>
        <dbReference type="EMBL" id="PMR70809.1"/>
    </source>
</evidence>
<dbReference type="RefSeq" id="WP_102626971.1">
    <property type="nucleotide sequence ID" value="NZ_PDOH01000007.1"/>
</dbReference>
<dbReference type="InterPro" id="IPR025961">
    <property type="entry name" value="Metal_resist"/>
</dbReference>
<organism evidence="6 7">
    <name type="scientific">Halomonas heilongjiangensis</name>
    <dbReference type="NCBI Taxonomy" id="1387883"/>
    <lineage>
        <taxon>Bacteria</taxon>
        <taxon>Pseudomonadati</taxon>
        <taxon>Pseudomonadota</taxon>
        <taxon>Gammaproteobacteria</taxon>
        <taxon>Oceanospirillales</taxon>
        <taxon>Halomonadaceae</taxon>
        <taxon>Halomonas</taxon>
    </lineage>
</organism>
<evidence type="ECO:0000256" key="2">
    <source>
        <dbReference type="ARBA" id="ARBA00044983"/>
    </source>
</evidence>
<accession>A0A2N7TRJ2</accession>
<evidence type="ECO:0000313" key="7">
    <source>
        <dbReference type="Proteomes" id="UP000235346"/>
    </source>
</evidence>
<gene>
    <name evidence="6" type="ORF">C1H66_05910</name>
</gene>